<dbReference type="PANTHER" id="PTHR46064:SF1">
    <property type="entry name" value="QUEUINE TRNA-RIBOSYLTRANSFERASE ACCESSORY SUBUNIT 2"/>
    <property type="match status" value="1"/>
</dbReference>
<dbReference type="EMBL" id="JAVRRA010001628">
    <property type="protein sequence ID" value="KAK5279605.1"/>
    <property type="molecule type" value="Genomic_DNA"/>
</dbReference>
<dbReference type="InterPro" id="IPR050852">
    <property type="entry name" value="Queuine_tRNA-ribosyltrfase"/>
</dbReference>
<protein>
    <recommendedName>
        <fullName evidence="1">tRNA-guanine(15) transglycosylase-like domain-containing protein</fullName>
    </recommendedName>
</protein>
<feature type="non-terminal residue" evidence="2">
    <location>
        <position position="1"/>
    </location>
</feature>
<organism evidence="2 3">
    <name type="scientific">Cryomyces antarcticus</name>
    <dbReference type="NCBI Taxonomy" id="329879"/>
    <lineage>
        <taxon>Eukaryota</taxon>
        <taxon>Fungi</taxon>
        <taxon>Dikarya</taxon>
        <taxon>Ascomycota</taxon>
        <taxon>Pezizomycotina</taxon>
        <taxon>Dothideomycetes</taxon>
        <taxon>Dothideomycetes incertae sedis</taxon>
        <taxon>Cryomyces</taxon>
    </lineage>
</organism>
<evidence type="ECO:0000313" key="2">
    <source>
        <dbReference type="EMBL" id="KAK5279605.1"/>
    </source>
</evidence>
<evidence type="ECO:0000313" key="3">
    <source>
        <dbReference type="Proteomes" id="UP001357485"/>
    </source>
</evidence>
<feature type="domain" description="tRNA-guanine(15) transglycosylase-like" evidence="1">
    <location>
        <begin position="20"/>
        <end position="164"/>
    </location>
</feature>
<dbReference type="InterPro" id="IPR036511">
    <property type="entry name" value="TGT-like_sf"/>
</dbReference>
<name>A0ABR0M3Z3_9PEZI</name>
<gene>
    <name evidence="2" type="ORF">LTR16_007542</name>
</gene>
<evidence type="ECO:0000259" key="1">
    <source>
        <dbReference type="Pfam" id="PF01702"/>
    </source>
</evidence>
<reference evidence="2 3" key="1">
    <citation type="submission" date="2023-08" db="EMBL/GenBank/DDBJ databases">
        <title>Black Yeasts Isolated from many extreme environments.</title>
        <authorList>
            <person name="Coleine C."/>
            <person name="Stajich J.E."/>
            <person name="Selbmann L."/>
        </authorList>
    </citation>
    <scope>NUCLEOTIDE SEQUENCE [LARGE SCALE GENOMIC DNA]</scope>
    <source>
        <strain evidence="2 3">CCFEE 536</strain>
    </source>
</reference>
<accession>A0ABR0M3Z3</accession>
<comment type="caution">
    <text evidence="2">The sequence shown here is derived from an EMBL/GenBank/DDBJ whole genome shotgun (WGS) entry which is preliminary data.</text>
</comment>
<dbReference type="PANTHER" id="PTHR46064">
    <property type="entry name" value="QUEUINE TRNA-RIBOSYLTRANSFERASE ACCESSORY SUBUNIT 2"/>
    <property type="match status" value="1"/>
</dbReference>
<sequence length="191" mass="20824">KAPLQDPPVFDYKALDGQVLRRFLALPDDNLLVLGARRTPPVTSPTSNTSSGVTILTSVGFGELSSQYFAAAAQKLKPDILVALGDIPFGKPNPGRKRMDKMSGRTAVWLNDIIVGQRGLDKTTEQKEQFAIFAPVLPISVELQRFYLDQLGDEMRSEIQGLAIVSYVRFNTGLTSSRSPSSASQQTLESP</sequence>
<dbReference type="SUPFAM" id="SSF51713">
    <property type="entry name" value="tRNA-guanine transglycosylase"/>
    <property type="match status" value="1"/>
</dbReference>
<keyword evidence="3" id="KW-1185">Reference proteome</keyword>
<dbReference type="InterPro" id="IPR002616">
    <property type="entry name" value="tRNA_ribo_trans-like"/>
</dbReference>
<dbReference type="Proteomes" id="UP001357485">
    <property type="component" value="Unassembled WGS sequence"/>
</dbReference>
<proteinExistence type="predicted"/>
<dbReference type="Pfam" id="PF01702">
    <property type="entry name" value="TGT"/>
    <property type="match status" value="1"/>
</dbReference>
<dbReference type="Gene3D" id="3.20.20.105">
    <property type="entry name" value="Queuine tRNA-ribosyltransferase-like"/>
    <property type="match status" value="1"/>
</dbReference>